<dbReference type="InterPro" id="IPR012910">
    <property type="entry name" value="Plug_dom"/>
</dbReference>
<evidence type="ECO:0000259" key="8">
    <source>
        <dbReference type="Pfam" id="PF07715"/>
    </source>
</evidence>
<dbReference type="GO" id="GO:0015344">
    <property type="term" value="F:siderophore uptake transmembrane transporter activity"/>
    <property type="evidence" value="ECO:0007669"/>
    <property type="project" value="TreeGrafter"/>
</dbReference>
<dbReference type="SUPFAM" id="SSF56935">
    <property type="entry name" value="Porins"/>
    <property type="match status" value="1"/>
</dbReference>
<dbReference type="Gene3D" id="2.170.130.10">
    <property type="entry name" value="TonB-dependent receptor, plug domain"/>
    <property type="match status" value="1"/>
</dbReference>
<proteinExistence type="predicted"/>
<keyword evidence="2" id="KW-0813">Transport</keyword>
<sequence length="909" mass="101937">MYFYRFSSFLQFIVLAVLLVAPVYGQRARLQGTVVDASTGMPLQGAHVYLQSAGIGTVTFPDGRFTISRVPLGECRLVASYMGYVPCKLVFTLRGDTILSIPLSPASLAVPEVQIVARRAERNGSALQVGQEALEYIQPNSLGDVLQFLPGHLSTDGKLHEVQQVQLRQAGSDENTALGTAIVEDGVPISNNANLQLLTADQKSRERSLVNRGIDLRMLSTDHYQEVEVVRGIASARYGDLTAGMIALKPKRGVSPWTVRAKSDPLTKLGYLGKGFPVGRGTLYTGVEFTYATPDERTVLESYSRYSGQANYTVALALGDTPLELGIRASYVGTLQRDRHDADLVKRMDTYRAHYTRYRLSANVKITPGFRWLHTVALQLAGDYTEDVLRRAKTVVLHGSVALPINQQAGEHEGIYLPYEYLSNYSLVSKPSLGYAKLELTTPYELFSGQHTLNAGTEFRIEKNLGAGACYSISTPPAPGSPTSSRPRRYSDVPAYIPLSAWLEGIARWRKPWGGTELSIGLRLSDLLNVDARYHQLRRAYLEPRINAAYTFPCIAFRGYEGTLTLRGGWGLQTKWPTLDMLSPELAYFDFLSLNYFSQNPANRLLIITTFIEDRRSFSLRASTVAKWEVGLEMHLGPASLSATLFRETLNSGFTYRPYYLPYTYNDYSQKPYTGGGKPSIEDLTAVPEHRLEVVTRPSNGERTVKQGIEYRLSLPKLRWLQTSVELSGAWFRTVYDTSEPVEYRPSHTSVGGRPYPYVGIYAWSGGSQQQLSSTQLWFNTHLSAVRLVFTTMLQAVWFTEYRTLPTDGMPLYYRDLDGSLVPFTPDMASHSELRHLVRTYSEGYFDPDREPFELTVNLKVTKEIGRFARLSFFVNRIAGLMPDYRAKYNLLIRRSYSPFFGAEVKLII</sequence>
<evidence type="ECO:0000256" key="4">
    <source>
        <dbReference type="ARBA" id="ARBA00022692"/>
    </source>
</evidence>
<dbReference type="SUPFAM" id="SSF49464">
    <property type="entry name" value="Carboxypeptidase regulatory domain-like"/>
    <property type="match status" value="1"/>
</dbReference>
<evidence type="ECO:0000256" key="3">
    <source>
        <dbReference type="ARBA" id="ARBA00022452"/>
    </source>
</evidence>
<dbReference type="InterPro" id="IPR036942">
    <property type="entry name" value="Beta-barrel_TonB_sf"/>
</dbReference>
<dbReference type="InterPro" id="IPR039426">
    <property type="entry name" value="TonB-dep_rcpt-like"/>
</dbReference>
<reference evidence="9" key="1">
    <citation type="submission" date="2015-08" db="EMBL/GenBank/DDBJ databases">
        <title>Candidatus Bacteriodes Periocalifornicus.</title>
        <authorList>
            <person name="McLean J.S."/>
            <person name="Kelley S."/>
        </authorList>
    </citation>
    <scope>NUCLEOTIDE SEQUENCE [LARGE SCALE GENOMIC DNA]</scope>
    <source>
        <strain evidence="9">12B</strain>
    </source>
</reference>
<dbReference type="EMBL" id="LIIK01000016">
    <property type="protein sequence ID" value="KQM08975.1"/>
    <property type="molecule type" value="Genomic_DNA"/>
</dbReference>
<dbReference type="Pfam" id="PF07715">
    <property type="entry name" value="Plug"/>
    <property type="match status" value="1"/>
</dbReference>
<organism evidence="9 10">
    <name type="scientific">Candidatus [Bacteroides] periocalifornicus</name>
    <dbReference type="NCBI Taxonomy" id="1702214"/>
    <lineage>
        <taxon>Bacteria</taxon>
        <taxon>Pseudomonadati</taxon>
        <taxon>Bacteroidota</taxon>
    </lineage>
</organism>
<dbReference type="STRING" id="1702214.AL399_04415"/>
<evidence type="ECO:0000256" key="6">
    <source>
        <dbReference type="ARBA" id="ARBA00023136"/>
    </source>
</evidence>
<dbReference type="GO" id="GO:0044718">
    <property type="term" value="P:siderophore transmembrane transport"/>
    <property type="evidence" value="ECO:0007669"/>
    <property type="project" value="TreeGrafter"/>
</dbReference>
<keyword evidence="7" id="KW-0998">Cell outer membrane</keyword>
<accession>A0A0Q4B121</accession>
<dbReference type="Gene3D" id="2.60.40.1120">
    <property type="entry name" value="Carboxypeptidase-like, regulatory domain"/>
    <property type="match status" value="1"/>
</dbReference>
<evidence type="ECO:0000313" key="10">
    <source>
        <dbReference type="Proteomes" id="UP000054172"/>
    </source>
</evidence>
<dbReference type="PANTHER" id="PTHR30069:SF29">
    <property type="entry name" value="HEMOGLOBIN AND HEMOGLOBIN-HAPTOGLOBIN-BINDING PROTEIN 1-RELATED"/>
    <property type="match status" value="1"/>
</dbReference>
<evidence type="ECO:0000313" key="9">
    <source>
        <dbReference type="EMBL" id="KQM08975.1"/>
    </source>
</evidence>
<dbReference type="AlphaFoldDB" id="A0A0Q4B121"/>
<comment type="subcellular location">
    <subcellularLocation>
        <location evidence="1">Cell outer membrane</location>
        <topology evidence="1">Multi-pass membrane protein</topology>
    </subcellularLocation>
</comment>
<feature type="domain" description="TonB-dependent receptor plug" evidence="8">
    <location>
        <begin position="124"/>
        <end position="244"/>
    </location>
</feature>
<comment type="caution">
    <text evidence="9">The sequence shown here is derived from an EMBL/GenBank/DDBJ whole genome shotgun (WGS) entry which is preliminary data.</text>
</comment>
<dbReference type="GO" id="GO:0009279">
    <property type="term" value="C:cell outer membrane"/>
    <property type="evidence" value="ECO:0007669"/>
    <property type="project" value="UniProtKB-SubCell"/>
</dbReference>
<dbReference type="Pfam" id="PF13715">
    <property type="entry name" value="CarbopepD_reg_2"/>
    <property type="match status" value="1"/>
</dbReference>
<dbReference type="InterPro" id="IPR037066">
    <property type="entry name" value="Plug_dom_sf"/>
</dbReference>
<evidence type="ECO:0000256" key="7">
    <source>
        <dbReference type="ARBA" id="ARBA00023237"/>
    </source>
</evidence>
<keyword evidence="6" id="KW-0472">Membrane</keyword>
<evidence type="ECO:0000256" key="5">
    <source>
        <dbReference type="ARBA" id="ARBA00022729"/>
    </source>
</evidence>
<dbReference type="Gene3D" id="2.40.170.20">
    <property type="entry name" value="TonB-dependent receptor, beta-barrel domain"/>
    <property type="match status" value="1"/>
</dbReference>
<gene>
    <name evidence="9" type="ORF">AL399_04415</name>
</gene>
<keyword evidence="4" id="KW-0812">Transmembrane</keyword>
<dbReference type="Proteomes" id="UP000054172">
    <property type="component" value="Unassembled WGS sequence"/>
</dbReference>
<dbReference type="PANTHER" id="PTHR30069">
    <property type="entry name" value="TONB-DEPENDENT OUTER MEMBRANE RECEPTOR"/>
    <property type="match status" value="1"/>
</dbReference>
<protein>
    <recommendedName>
        <fullName evidence="8">TonB-dependent receptor plug domain-containing protein</fullName>
    </recommendedName>
</protein>
<keyword evidence="3" id="KW-1134">Transmembrane beta strand</keyword>
<evidence type="ECO:0000256" key="1">
    <source>
        <dbReference type="ARBA" id="ARBA00004571"/>
    </source>
</evidence>
<keyword evidence="10" id="KW-1185">Reference proteome</keyword>
<evidence type="ECO:0000256" key="2">
    <source>
        <dbReference type="ARBA" id="ARBA00022448"/>
    </source>
</evidence>
<dbReference type="InterPro" id="IPR008969">
    <property type="entry name" value="CarboxyPept-like_regulatory"/>
</dbReference>
<dbReference type="PATRIC" id="fig|1702214.3.peg.1654"/>
<keyword evidence="5" id="KW-0732">Signal</keyword>
<name>A0A0Q4B121_9BACT</name>